<dbReference type="GO" id="GO:0005778">
    <property type="term" value="C:peroxisomal membrane"/>
    <property type="evidence" value="ECO:0007669"/>
    <property type="project" value="UniProtKB-SubCell"/>
</dbReference>
<keyword evidence="5" id="KW-1185">Reference proteome</keyword>
<protein>
    <submittedName>
        <fullName evidence="4">KLLA0C00594p</fullName>
    </submittedName>
</protein>
<dbReference type="KEGG" id="kla:KLLA0_C00594g"/>
<accession>Q6CV19</accession>
<sequence length="194" mass="21975">MCGDKEDDTEKLLDATKTIKSLIANEDAPSNSLEDLLIDSLTSVSSFFDDLYLLRSFGIISDTNFLYQKLNKGDIGSKVWLVSLLLSIRRSLTRLYTLIRLKLKLRKECMNIASTYSPGFKKLVKEKILAESNQLSLKIRSLCMDLLQDLLYMIIVSIDIFKINLSLKFKRALELISSAATVLKFVSSSYQISL</sequence>
<dbReference type="Proteomes" id="UP000000598">
    <property type="component" value="Chromosome C"/>
</dbReference>
<dbReference type="HOGENOM" id="CLU_118179_0_0_1"/>
<comment type="subcellular location">
    <subcellularLocation>
        <location evidence="3">Peroxisome membrane</location>
    </subcellularLocation>
</comment>
<dbReference type="InterPro" id="IPR008733">
    <property type="entry name" value="PEX11"/>
</dbReference>
<dbReference type="EMBL" id="CR382123">
    <property type="protein sequence ID" value="CAH01071.1"/>
    <property type="molecule type" value="Genomic_DNA"/>
</dbReference>
<evidence type="ECO:0000256" key="3">
    <source>
        <dbReference type="ARBA" id="ARBA00046271"/>
    </source>
</evidence>
<dbReference type="Pfam" id="PF05648">
    <property type="entry name" value="PEX11"/>
    <property type="match status" value="1"/>
</dbReference>
<dbReference type="eggNOG" id="ENOG502S4ZE">
    <property type="taxonomic scope" value="Eukaryota"/>
</dbReference>
<gene>
    <name evidence="4" type="ORF">KLLA0_C00594g</name>
</gene>
<reference evidence="4 5" key="1">
    <citation type="journal article" date="2004" name="Nature">
        <title>Genome evolution in yeasts.</title>
        <authorList>
            <consortium name="Genolevures"/>
            <person name="Dujon B."/>
            <person name="Sherman D."/>
            <person name="Fischer G."/>
            <person name="Durrens P."/>
            <person name="Casaregola S."/>
            <person name="Lafontaine I."/>
            <person name="de Montigny J."/>
            <person name="Marck C."/>
            <person name="Neuveglise C."/>
            <person name="Talla E."/>
            <person name="Goffard N."/>
            <person name="Frangeul L."/>
            <person name="Aigle M."/>
            <person name="Anthouard V."/>
            <person name="Babour A."/>
            <person name="Barbe V."/>
            <person name="Barnay S."/>
            <person name="Blanchin S."/>
            <person name="Beckerich J.M."/>
            <person name="Beyne E."/>
            <person name="Bleykasten C."/>
            <person name="Boisrame A."/>
            <person name="Boyer J."/>
            <person name="Cattolico L."/>
            <person name="Confanioleri F."/>
            <person name="de Daruvar A."/>
            <person name="Despons L."/>
            <person name="Fabre E."/>
            <person name="Fairhead C."/>
            <person name="Ferry-Dumazet H."/>
            <person name="Groppi A."/>
            <person name="Hantraye F."/>
            <person name="Hennequin C."/>
            <person name="Jauniaux N."/>
            <person name="Joyet P."/>
            <person name="Kachouri R."/>
            <person name="Kerrest A."/>
            <person name="Koszul R."/>
            <person name="Lemaire M."/>
            <person name="Lesur I."/>
            <person name="Ma L."/>
            <person name="Muller H."/>
            <person name="Nicaud J.M."/>
            <person name="Nikolski M."/>
            <person name="Oztas S."/>
            <person name="Ozier-Kalogeropoulos O."/>
            <person name="Pellenz S."/>
            <person name="Potier S."/>
            <person name="Richard G.F."/>
            <person name="Straub M.L."/>
            <person name="Suleau A."/>
            <person name="Swennene D."/>
            <person name="Tekaia F."/>
            <person name="Wesolowski-Louvel M."/>
            <person name="Westhof E."/>
            <person name="Wirth B."/>
            <person name="Zeniou-Meyer M."/>
            <person name="Zivanovic I."/>
            <person name="Bolotin-Fukuhara M."/>
            <person name="Thierry A."/>
            <person name="Bouchier C."/>
            <person name="Caudron B."/>
            <person name="Scarpelli C."/>
            <person name="Gaillardin C."/>
            <person name="Weissenbach J."/>
            <person name="Wincker P."/>
            <person name="Souciet J.L."/>
        </authorList>
    </citation>
    <scope>NUCLEOTIDE SEQUENCE [LARGE SCALE GENOMIC DNA]</scope>
    <source>
        <strain evidence="5">ATCC 8585 / CBS 2359 / DSM 70799 / NBRC 1267 / NRRL Y-1140 / WM37</strain>
    </source>
</reference>
<dbReference type="FunCoup" id="Q6CV19">
    <property type="interactions" value="36"/>
</dbReference>
<dbReference type="AlphaFoldDB" id="Q6CV19"/>
<dbReference type="OMA" id="GSKIWFV"/>
<evidence type="ECO:0000256" key="1">
    <source>
        <dbReference type="ARBA" id="ARBA00023136"/>
    </source>
</evidence>
<organism evidence="4 5">
    <name type="scientific">Kluyveromyces lactis (strain ATCC 8585 / CBS 2359 / DSM 70799 / NBRC 1267 / NRRL Y-1140 / WM37)</name>
    <name type="common">Yeast</name>
    <name type="synonym">Candida sphaerica</name>
    <dbReference type="NCBI Taxonomy" id="284590"/>
    <lineage>
        <taxon>Eukaryota</taxon>
        <taxon>Fungi</taxon>
        <taxon>Dikarya</taxon>
        <taxon>Ascomycota</taxon>
        <taxon>Saccharomycotina</taxon>
        <taxon>Saccharomycetes</taxon>
        <taxon>Saccharomycetales</taxon>
        <taxon>Saccharomycetaceae</taxon>
        <taxon>Kluyveromyces</taxon>
    </lineage>
</organism>
<dbReference type="PaxDb" id="284590-Q6CV19"/>
<name>Q6CV19_KLULA</name>
<evidence type="ECO:0000313" key="5">
    <source>
        <dbReference type="Proteomes" id="UP000000598"/>
    </source>
</evidence>
<proteinExistence type="predicted"/>
<keyword evidence="1" id="KW-0472">Membrane</keyword>
<keyword evidence="2" id="KW-0576">Peroxisome</keyword>
<evidence type="ECO:0000313" key="4">
    <source>
        <dbReference type="EMBL" id="CAH01071.1"/>
    </source>
</evidence>
<evidence type="ECO:0000256" key="2">
    <source>
        <dbReference type="ARBA" id="ARBA00023140"/>
    </source>
</evidence>
<dbReference type="GO" id="GO:0016559">
    <property type="term" value="P:peroxisome fission"/>
    <property type="evidence" value="ECO:0007669"/>
    <property type="project" value="InterPro"/>
</dbReference>
<dbReference type="InParanoid" id="Q6CV19"/>